<keyword evidence="2" id="KW-1185">Reference proteome</keyword>
<feature type="non-terminal residue" evidence="1">
    <location>
        <position position="1"/>
    </location>
</feature>
<proteinExistence type="predicted"/>
<reference evidence="1" key="1">
    <citation type="submission" date="2021-06" db="EMBL/GenBank/DDBJ databases">
        <authorList>
            <person name="Kallberg Y."/>
            <person name="Tangrot J."/>
            <person name="Rosling A."/>
        </authorList>
    </citation>
    <scope>NUCLEOTIDE SEQUENCE</scope>
    <source>
        <strain evidence="1">87-6 pot B 2015</strain>
    </source>
</reference>
<sequence length="59" mass="6439">DGIQNALVHNSTDNILSDPNYVTKISATSHQNSSTISLLNLTQLFNKATNAEYYAIKAN</sequence>
<name>A0A9N9HMC5_FUNMO</name>
<gene>
    <name evidence="1" type="ORF">FMOSSE_LOCUS13513</name>
</gene>
<dbReference type="AlphaFoldDB" id="A0A9N9HMC5"/>
<dbReference type="EMBL" id="CAJVPP010008130">
    <property type="protein sequence ID" value="CAG8694568.1"/>
    <property type="molecule type" value="Genomic_DNA"/>
</dbReference>
<organism evidence="1 2">
    <name type="scientific">Funneliformis mosseae</name>
    <name type="common">Endomycorrhizal fungus</name>
    <name type="synonym">Glomus mosseae</name>
    <dbReference type="NCBI Taxonomy" id="27381"/>
    <lineage>
        <taxon>Eukaryota</taxon>
        <taxon>Fungi</taxon>
        <taxon>Fungi incertae sedis</taxon>
        <taxon>Mucoromycota</taxon>
        <taxon>Glomeromycotina</taxon>
        <taxon>Glomeromycetes</taxon>
        <taxon>Glomerales</taxon>
        <taxon>Glomeraceae</taxon>
        <taxon>Funneliformis</taxon>
    </lineage>
</organism>
<dbReference type="Proteomes" id="UP000789375">
    <property type="component" value="Unassembled WGS sequence"/>
</dbReference>
<accession>A0A9N9HMC5</accession>
<protein>
    <submittedName>
        <fullName evidence="1">2154_t:CDS:1</fullName>
    </submittedName>
</protein>
<evidence type="ECO:0000313" key="2">
    <source>
        <dbReference type="Proteomes" id="UP000789375"/>
    </source>
</evidence>
<comment type="caution">
    <text evidence="1">The sequence shown here is derived from an EMBL/GenBank/DDBJ whole genome shotgun (WGS) entry which is preliminary data.</text>
</comment>
<evidence type="ECO:0000313" key="1">
    <source>
        <dbReference type="EMBL" id="CAG8694568.1"/>
    </source>
</evidence>